<sequence>METKRFIVYGKVQGVGFRKFTRKHARLNNIVGWVRNNPDGTVEILGRGSASNMHNFIEKIKNGPKKAIIKDLKFISHTSKTSLKEFIILYNSK</sequence>
<evidence type="ECO:0000256" key="7">
    <source>
        <dbReference type="RuleBase" id="RU004168"/>
    </source>
</evidence>
<evidence type="ECO:0000256" key="4">
    <source>
        <dbReference type="ARBA" id="ARBA00047645"/>
    </source>
</evidence>
<dbReference type="EMBL" id="JAHQCR010000083">
    <property type="protein sequence ID" value="MBU9723618.1"/>
    <property type="molecule type" value="Genomic_DNA"/>
</dbReference>
<evidence type="ECO:0000256" key="5">
    <source>
        <dbReference type="PROSITE-ProRule" id="PRU00520"/>
    </source>
</evidence>
<keyword evidence="10" id="KW-1185">Reference proteome</keyword>
<dbReference type="SUPFAM" id="SSF54975">
    <property type="entry name" value="Acylphosphatase/BLUF domain-like"/>
    <property type="match status" value="1"/>
</dbReference>
<feature type="domain" description="Acylphosphatase-like" evidence="8">
    <location>
        <begin position="3"/>
        <end position="90"/>
    </location>
</feature>
<keyword evidence="5 6" id="KW-0378">Hydrolase</keyword>
<name>A0ABS6JYP8_9BACI</name>
<dbReference type="Gene3D" id="3.30.70.100">
    <property type="match status" value="1"/>
</dbReference>
<dbReference type="PANTHER" id="PTHR47268:SF4">
    <property type="entry name" value="ACYLPHOSPHATASE"/>
    <property type="match status" value="1"/>
</dbReference>
<dbReference type="PROSITE" id="PS51160">
    <property type="entry name" value="ACYLPHOSPHATASE_3"/>
    <property type="match status" value="1"/>
</dbReference>
<evidence type="ECO:0000256" key="2">
    <source>
        <dbReference type="ARBA" id="ARBA00012150"/>
    </source>
</evidence>
<evidence type="ECO:0000256" key="6">
    <source>
        <dbReference type="RuleBase" id="RU000553"/>
    </source>
</evidence>
<dbReference type="InterPro" id="IPR017968">
    <property type="entry name" value="Acylphosphatase_CS"/>
</dbReference>
<gene>
    <name evidence="9" type="ORF">KS407_19555</name>
</gene>
<organism evidence="9 10">
    <name type="scientific">Evansella alkalicola</name>
    <dbReference type="NCBI Taxonomy" id="745819"/>
    <lineage>
        <taxon>Bacteria</taxon>
        <taxon>Bacillati</taxon>
        <taxon>Bacillota</taxon>
        <taxon>Bacilli</taxon>
        <taxon>Bacillales</taxon>
        <taxon>Bacillaceae</taxon>
        <taxon>Evansella</taxon>
    </lineage>
</organism>
<dbReference type="PROSITE" id="PS00150">
    <property type="entry name" value="ACYLPHOSPHATASE_1"/>
    <property type="match status" value="1"/>
</dbReference>
<dbReference type="Proteomes" id="UP000790580">
    <property type="component" value="Unassembled WGS sequence"/>
</dbReference>
<protein>
    <recommendedName>
        <fullName evidence="3 5">Acylphosphatase</fullName>
        <ecNumber evidence="2 5">3.6.1.7</ecNumber>
    </recommendedName>
</protein>
<evidence type="ECO:0000313" key="9">
    <source>
        <dbReference type="EMBL" id="MBU9723618.1"/>
    </source>
</evidence>
<dbReference type="PRINTS" id="PR00112">
    <property type="entry name" value="ACYLPHPHTASE"/>
</dbReference>
<dbReference type="EC" id="3.6.1.7" evidence="2 5"/>
<comment type="catalytic activity">
    <reaction evidence="4 5 6">
        <text>an acyl phosphate + H2O = a carboxylate + phosphate + H(+)</text>
        <dbReference type="Rhea" id="RHEA:14965"/>
        <dbReference type="ChEBI" id="CHEBI:15377"/>
        <dbReference type="ChEBI" id="CHEBI:15378"/>
        <dbReference type="ChEBI" id="CHEBI:29067"/>
        <dbReference type="ChEBI" id="CHEBI:43474"/>
        <dbReference type="ChEBI" id="CHEBI:59918"/>
        <dbReference type="EC" id="3.6.1.7"/>
    </reaction>
</comment>
<feature type="active site" evidence="5">
    <location>
        <position position="18"/>
    </location>
</feature>
<dbReference type="PANTHER" id="PTHR47268">
    <property type="entry name" value="ACYLPHOSPHATASE"/>
    <property type="match status" value="1"/>
</dbReference>
<reference evidence="9 10" key="1">
    <citation type="submission" date="2021-06" db="EMBL/GenBank/DDBJ databases">
        <title>Bacillus sp. RD4P76, an endophyte from a halophyte.</title>
        <authorList>
            <person name="Sun J.-Q."/>
        </authorList>
    </citation>
    <scope>NUCLEOTIDE SEQUENCE [LARGE SCALE GENOMIC DNA]</scope>
    <source>
        <strain evidence="9 10">JCM 17098</strain>
    </source>
</reference>
<dbReference type="RefSeq" id="WP_088075940.1">
    <property type="nucleotide sequence ID" value="NZ_JAHQCR010000083.1"/>
</dbReference>
<dbReference type="InterPro" id="IPR001792">
    <property type="entry name" value="Acylphosphatase-like_dom"/>
</dbReference>
<dbReference type="PROSITE" id="PS00151">
    <property type="entry name" value="ACYLPHOSPHATASE_2"/>
    <property type="match status" value="1"/>
</dbReference>
<dbReference type="InterPro" id="IPR020456">
    <property type="entry name" value="Acylphosphatase"/>
</dbReference>
<feature type="active site" evidence="5">
    <location>
        <position position="36"/>
    </location>
</feature>
<evidence type="ECO:0000256" key="3">
    <source>
        <dbReference type="ARBA" id="ARBA00015991"/>
    </source>
</evidence>
<evidence type="ECO:0000259" key="8">
    <source>
        <dbReference type="PROSITE" id="PS51160"/>
    </source>
</evidence>
<comment type="similarity">
    <text evidence="1 7">Belongs to the acylphosphatase family.</text>
</comment>
<comment type="caution">
    <text evidence="9">The sequence shown here is derived from an EMBL/GenBank/DDBJ whole genome shotgun (WGS) entry which is preliminary data.</text>
</comment>
<evidence type="ECO:0000313" key="10">
    <source>
        <dbReference type="Proteomes" id="UP000790580"/>
    </source>
</evidence>
<dbReference type="InterPro" id="IPR036046">
    <property type="entry name" value="Acylphosphatase-like_dom_sf"/>
</dbReference>
<evidence type="ECO:0000256" key="1">
    <source>
        <dbReference type="ARBA" id="ARBA00005614"/>
    </source>
</evidence>
<dbReference type="Pfam" id="PF00708">
    <property type="entry name" value="Acylphosphatase"/>
    <property type="match status" value="1"/>
</dbReference>
<accession>A0ABS6JYP8</accession>
<proteinExistence type="inferred from homology"/>